<name>A0AA88I867_ARTSF</name>
<dbReference type="Proteomes" id="UP001187531">
    <property type="component" value="Unassembled WGS sequence"/>
</dbReference>
<protein>
    <submittedName>
        <fullName evidence="2">Uncharacterized protein</fullName>
    </submittedName>
</protein>
<dbReference type="AlphaFoldDB" id="A0AA88I867"/>
<keyword evidence="3" id="KW-1185">Reference proteome</keyword>
<proteinExistence type="predicted"/>
<sequence>MREIVHTEMSSFFARFKEEFKFELKKELDPIIQRFLNLEVEIQNKCSMDDVKQVVIETAKQELQNLIKNITADIITKFEASTTPSSKSSQYLSDIIHKQKNLIVYGIAEKIHLQTRREHDVADLAGGRARGKVETVERAGKAKKDQTTKELFVDSEGSDDEKMILDDDSGGSMKLGELEDEDEKKEEILTVSTGDFVKVVYEGEYFPGSTQEKNKNRVRVMHMAGLRKWKWLDQE</sequence>
<dbReference type="EMBL" id="JAVRJZ010000006">
    <property type="protein sequence ID" value="KAK2721641.1"/>
    <property type="molecule type" value="Genomic_DNA"/>
</dbReference>
<reference evidence="2" key="1">
    <citation type="submission" date="2023-07" db="EMBL/GenBank/DDBJ databases">
        <title>Chromosome-level genome assembly of Artemia franciscana.</title>
        <authorList>
            <person name="Jo E."/>
        </authorList>
    </citation>
    <scope>NUCLEOTIDE SEQUENCE</scope>
    <source>
        <tissue evidence="2">Whole body</tissue>
    </source>
</reference>
<accession>A0AA88I867</accession>
<evidence type="ECO:0000313" key="3">
    <source>
        <dbReference type="Proteomes" id="UP001187531"/>
    </source>
</evidence>
<evidence type="ECO:0000313" key="2">
    <source>
        <dbReference type="EMBL" id="KAK2721641.1"/>
    </source>
</evidence>
<comment type="caution">
    <text evidence="2">The sequence shown here is derived from an EMBL/GenBank/DDBJ whole genome shotgun (WGS) entry which is preliminary data.</text>
</comment>
<evidence type="ECO:0000256" key="1">
    <source>
        <dbReference type="SAM" id="MobiDB-lite"/>
    </source>
</evidence>
<gene>
    <name evidence="2" type="ORF">QYM36_003817</name>
</gene>
<organism evidence="2 3">
    <name type="scientific">Artemia franciscana</name>
    <name type="common">Brine shrimp</name>
    <name type="synonym">Artemia sanfranciscana</name>
    <dbReference type="NCBI Taxonomy" id="6661"/>
    <lineage>
        <taxon>Eukaryota</taxon>
        <taxon>Metazoa</taxon>
        <taxon>Ecdysozoa</taxon>
        <taxon>Arthropoda</taxon>
        <taxon>Crustacea</taxon>
        <taxon>Branchiopoda</taxon>
        <taxon>Anostraca</taxon>
        <taxon>Artemiidae</taxon>
        <taxon>Artemia</taxon>
    </lineage>
</organism>
<feature type="region of interest" description="Disordered" evidence="1">
    <location>
        <begin position="155"/>
        <end position="181"/>
    </location>
</feature>